<evidence type="ECO:0000256" key="2">
    <source>
        <dbReference type="SAM" id="SignalP"/>
    </source>
</evidence>
<comment type="caution">
    <text evidence="3">The sequence shown here is derived from an EMBL/GenBank/DDBJ whole genome shotgun (WGS) entry which is preliminary data.</text>
</comment>
<organism evidence="3 4">
    <name type="scientific">Luteimonas deserti</name>
    <dbReference type="NCBI Taxonomy" id="2752306"/>
    <lineage>
        <taxon>Bacteria</taxon>
        <taxon>Pseudomonadati</taxon>
        <taxon>Pseudomonadota</taxon>
        <taxon>Gammaproteobacteria</taxon>
        <taxon>Lysobacterales</taxon>
        <taxon>Lysobacteraceae</taxon>
        <taxon>Luteimonas</taxon>
    </lineage>
</organism>
<evidence type="ECO:0000313" key="4">
    <source>
        <dbReference type="Proteomes" id="UP000589896"/>
    </source>
</evidence>
<dbReference type="Proteomes" id="UP000589896">
    <property type="component" value="Unassembled WGS sequence"/>
</dbReference>
<keyword evidence="2" id="KW-0732">Signal</keyword>
<evidence type="ECO:0000313" key="3">
    <source>
        <dbReference type="EMBL" id="NYZ61851.1"/>
    </source>
</evidence>
<evidence type="ECO:0000256" key="1">
    <source>
        <dbReference type="SAM" id="MobiDB-lite"/>
    </source>
</evidence>
<sequence>MSRPRHTPLAGLAVLALALGLAACADRTPAASADTATGAQTGAIDETRTEPSEAARAQQAGEASPGPDDSYGTPMGEPAPAEPQAAMLNQLAGLGGAMHAAVELCDPNISAAQLAQARERQQQEFVRLGGDAGVFEQEFTTAHGRVRQQYTSATPSQQTQMCAELQAMAGQAPPPQPN</sequence>
<feature type="region of interest" description="Disordered" evidence="1">
    <location>
        <begin position="30"/>
        <end position="87"/>
    </location>
</feature>
<dbReference type="EMBL" id="JACCJZ010000010">
    <property type="protein sequence ID" value="NYZ61851.1"/>
    <property type="molecule type" value="Genomic_DNA"/>
</dbReference>
<name>A0A7Z0TTJ1_9GAMM</name>
<keyword evidence="4" id="KW-1185">Reference proteome</keyword>
<dbReference type="RefSeq" id="WP_180543859.1">
    <property type="nucleotide sequence ID" value="NZ_JACCJZ010000010.1"/>
</dbReference>
<accession>A0A7Z0TTJ1</accession>
<dbReference type="AlphaFoldDB" id="A0A7Z0TTJ1"/>
<proteinExistence type="predicted"/>
<feature type="chain" id="PRO_5031332856" description="DUF4168 domain-containing protein" evidence="2">
    <location>
        <begin position="26"/>
        <end position="178"/>
    </location>
</feature>
<feature type="signal peptide" evidence="2">
    <location>
        <begin position="1"/>
        <end position="25"/>
    </location>
</feature>
<dbReference type="PROSITE" id="PS51257">
    <property type="entry name" value="PROKAR_LIPOPROTEIN"/>
    <property type="match status" value="1"/>
</dbReference>
<gene>
    <name evidence="3" type="ORF">H0E82_03595</name>
</gene>
<protein>
    <recommendedName>
        <fullName evidence="5">DUF4168 domain-containing protein</fullName>
    </recommendedName>
</protein>
<reference evidence="3 4" key="1">
    <citation type="submission" date="2020-07" db="EMBL/GenBank/DDBJ databases">
        <title>isolation of Luteimonas sp. SJ-16.</title>
        <authorList>
            <person name="Huang X.-X."/>
            <person name="Xu L."/>
            <person name="Sun J.-Q."/>
        </authorList>
    </citation>
    <scope>NUCLEOTIDE SEQUENCE [LARGE SCALE GENOMIC DNA]</scope>
    <source>
        <strain evidence="3 4">SJ-16</strain>
    </source>
</reference>
<evidence type="ECO:0008006" key="5">
    <source>
        <dbReference type="Google" id="ProtNLM"/>
    </source>
</evidence>